<dbReference type="EMBL" id="JACEIK010004766">
    <property type="protein sequence ID" value="MCD9646373.1"/>
    <property type="molecule type" value="Genomic_DNA"/>
</dbReference>
<dbReference type="PANTHER" id="PTHR34396:SF27">
    <property type="entry name" value="OS08G0208700 PROTEIN"/>
    <property type="match status" value="1"/>
</dbReference>
<evidence type="ECO:0008006" key="4">
    <source>
        <dbReference type="Google" id="ProtNLM"/>
    </source>
</evidence>
<dbReference type="Proteomes" id="UP000823775">
    <property type="component" value="Unassembled WGS sequence"/>
</dbReference>
<name>A0ABS8VJR4_DATST</name>
<feature type="region of interest" description="Disordered" evidence="1">
    <location>
        <begin position="1"/>
        <end position="34"/>
    </location>
</feature>
<comment type="caution">
    <text evidence="2">The sequence shown here is derived from an EMBL/GenBank/DDBJ whole genome shotgun (WGS) entry which is preliminary data.</text>
</comment>
<evidence type="ECO:0000313" key="3">
    <source>
        <dbReference type="Proteomes" id="UP000823775"/>
    </source>
</evidence>
<reference evidence="2 3" key="1">
    <citation type="journal article" date="2021" name="BMC Genomics">
        <title>Datura genome reveals duplications of psychoactive alkaloid biosynthetic genes and high mutation rate following tissue culture.</title>
        <authorList>
            <person name="Rajewski A."/>
            <person name="Carter-House D."/>
            <person name="Stajich J."/>
            <person name="Litt A."/>
        </authorList>
    </citation>
    <scope>NUCLEOTIDE SEQUENCE [LARGE SCALE GENOMIC DNA]</scope>
    <source>
        <strain evidence="2">AR-01</strain>
    </source>
</reference>
<evidence type="ECO:0000313" key="2">
    <source>
        <dbReference type="EMBL" id="MCD9646373.1"/>
    </source>
</evidence>
<dbReference type="SMART" id="SM00614">
    <property type="entry name" value="ZnF_BED"/>
    <property type="match status" value="2"/>
</dbReference>
<dbReference type="InterPro" id="IPR053031">
    <property type="entry name" value="Cuticle_assoc_protein"/>
</dbReference>
<organism evidence="2 3">
    <name type="scientific">Datura stramonium</name>
    <name type="common">Jimsonweed</name>
    <name type="synonym">Common thornapple</name>
    <dbReference type="NCBI Taxonomy" id="4076"/>
    <lineage>
        <taxon>Eukaryota</taxon>
        <taxon>Viridiplantae</taxon>
        <taxon>Streptophyta</taxon>
        <taxon>Embryophyta</taxon>
        <taxon>Tracheophyta</taxon>
        <taxon>Spermatophyta</taxon>
        <taxon>Magnoliopsida</taxon>
        <taxon>eudicotyledons</taxon>
        <taxon>Gunneridae</taxon>
        <taxon>Pentapetalae</taxon>
        <taxon>asterids</taxon>
        <taxon>lamiids</taxon>
        <taxon>Solanales</taxon>
        <taxon>Solanaceae</taxon>
        <taxon>Solanoideae</taxon>
        <taxon>Datureae</taxon>
        <taxon>Datura</taxon>
    </lineage>
</organism>
<gene>
    <name evidence="2" type="ORF">HAX54_036146</name>
</gene>
<feature type="compositionally biased region" description="Polar residues" evidence="1">
    <location>
        <begin position="10"/>
        <end position="26"/>
    </location>
</feature>
<dbReference type="PANTHER" id="PTHR34396">
    <property type="entry name" value="OS03G0264950 PROTEIN-RELATED"/>
    <property type="match status" value="1"/>
</dbReference>
<keyword evidence="3" id="KW-1185">Reference proteome</keyword>
<accession>A0ABS8VJR4</accession>
<sequence length="157" mass="18313">MADKSRISDVGSTDNSIDNSLDTQIENTKKRKEMQSRSGVLDHFDNIVENDIGREKCKYYKNNYAVNSSKNGTTGLKQYLARCKVQCSSSIMPPKFRSLVWKYFEVVKNNEEGRKARFLRCGVIYNCDPRKNGTRHLKKHVERCLEHSLYQENRLRI</sequence>
<protein>
    <recommendedName>
        <fullName evidence="4">BED-type domain-containing protein</fullName>
    </recommendedName>
</protein>
<evidence type="ECO:0000256" key="1">
    <source>
        <dbReference type="SAM" id="MobiDB-lite"/>
    </source>
</evidence>
<proteinExistence type="predicted"/>